<feature type="region of interest" description="Disordered" evidence="3">
    <location>
        <begin position="1"/>
        <end position="118"/>
    </location>
</feature>
<evidence type="ECO:0000256" key="2">
    <source>
        <dbReference type="ARBA" id="ARBA00022518"/>
    </source>
</evidence>
<reference evidence="5" key="1">
    <citation type="journal article" date="2014" name="J. Virol.">
        <title>Isolation and characterization of a novel alphaherpesvirus in fruit bats.</title>
        <authorList>
            <person name="Sasaki M."/>
            <person name="Setiyono A."/>
            <person name="Handharyani E."/>
            <person name="Kobayashi S."/>
            <person name="Rahmadani I."/>
            <person name="Taha S."/>
            <person name="Adiani S."/>
            <person name="Subangkit M."/>
            <person name="Nakamura I."/>
            <person name="Sawa H."/>
            <person name="Kimura T."/>
        </authorList>
    </citation>
    <scope>NUCLEOTIDE SEQUENCE [LARGE SCALE GENOMIC DNA]</scope>
</reference>
<dbReference type="Proteomes" id="UP000173965">
    <property type="component" value="Segment"/>
</dbReference>
<gene>
    <name evidence="4" type="primary">US1</name>
</gene>
<evidence type="ECO:0000256" key="3">
    <source>
        <dbReference type="SAM" id="MobiDB-lite"/>
    </source>
</evidence>
<sequence length="411" mass="45435">MNPRQTGNSSPSTRPTQARPPSPPIGQSKRRGRTPKLCVESESESDSDSASPLQACRLPARRGSSRSATSTATDSEEDTWQDSFMQPSWGLGRAFLDLEAESTSASETDDATEPSGDECSVDWFLETRPRAPRKRPRVNLRLAASTDRRTEVVCPASKRPRRQPPRDTSQTAVASPASSHQLPTRRSERLQRIRGRDDWALDLRALRHNINQLFRGLRSNSNSHGLANRLRRVVRDAYLMGYCRHRVAPDAWGHLLQVTGSRAFHLRNMIIKTEQRWEKAAAPLDLPPLATPKYGSQCDEGLSDTSEGSTSAATDSDTPDDQNPEAVCSHSNSRSQSGQANSQDTEEAWRCALDETQCSWSTPNSQPWLSMVLADTNSVDRSSSGSSKSSPAPLDSCRRMQFPNTCPYPCV</sequence>
<feature type="compositionally biased region" description="Polar residues" evidence="3">
    <location>
        <begin position="1"/>
        <end position="16"/>
    </location>
</feature>
<dbReference type="InterPro" id="IPR003403">
    <property type="entry name" value="IE68"/>
</dbReference>
<evidence type="ECO:0000313" key="5">
    <source>
        <dbReference type="Proteomes" id="UP000173965"/>
    </source>
</evidence>
<dbReference type="GO" id="GO:0010468">
    <property type="term" value="P:regulation of gene expression"/>
    <property type="evidence" value="ECO:0007669"/>
    <property type="project" value="InterPro"/>
</dbReference>
<evidence type="ECO:0000256" key="1">
    <source>
        <dbReference type="ARBA" id="ARBA00007003"/>
    </source>
</evidence>
<keyword evidence="5" id="KW-1185">Reference proteome</keyword>
<evidence type="ECO:0000313" key="4">
    <source>
        <dbReference type="EMBL" id="BAP00739.1"/>
    </source>
</evidence>
<dbReference type="EMBL" id="AB825953">
    <property type="protein sequence ID" value="BAP00739.1"/>
    <property type="molecule type" value="Genomic_DNA"/>
</dbReference>
<keyword evidence="2" id="KW-0244">Early protein</keyword>
<protein>
    <submittedName>
        <fullName evidence="4">Regulatory protein ICP22</fullName>
    </submittedName>
</protein>
<feature type="region of interest" description="Disordered" evidence="3">
    <location>
        <begin position="149"/>
        <end position="188"/>
    </location>
</feature>
<feature type="compositionally biased region" description="Polar residues" evidence="3">
    <location>
        <begin position="329"/>
        <end position="343"/>
    </location>
</feature>
<feature type="region of interest" description="Disordered" evidence="3">
    <location>
        <begin position="371"/>
        <end position="398"/>
    </location>
</feature>
<dbReference type="RefSeq" id="YP_009042122.1">
    <property type="nucleotide sequence ID" value="NC_024306.1"/>
</dbReference>
<feature type="compositionally biased region" description="Acidic residues" evidence="3">
    <location>
        <begin position="107"/>
        <end position="118"/>
    </location>
</feature>
<comment type="similarity">
    <text evidence="1">Belongs to the herpesviridae ICP22 family.</text>
</comment>
<name>A0A060Q0X5_9ALPH</name>
<feature type="compositionally biased region" description="Low complexity" evidence="3">
    <location>
        <begin position="303"/>
        <end position="316"/>
    </location>
</feature>
<proteinExistence type="inferred from homology"/>
<feature type="compositionally biased region" description="Polar residues" evidence="3">
    <location>
        <begin position="166"/>
        <end position="184"/>
    </location>
</feature>
<organism evidence="4 5">
    <name type="scientific">Pteropodid alphaherpesvirus 1</name>
    <dbReference type="NCBI Taxonomy" id="1343901"/>
    <lineage>
        <taxon>Viruses</taxon>
        <taxon>Duplodnaviria</taxon>
        <taxon>Heunggongvirae</taxon>
        <taxon>Peploviricota</taxon>
        <taxon>Herviviricetes</taxon>
        <taxon>Herpesvirales</taxon>
        <taxon>Orthoherpesviridae</taxon>
        <taxon>Alphaherpesvirinae</taxon>
        <taxon>Simplexvirus</taxon>
        <taxon>Simplexvirus pteropodidalpha1</taxon>
    </lineage>
</organism>
<dbReference type="Pfam" id="PF02479">
    <property type="entry name" value="Herpes_IE68"/>
    <property type="match status" value="1"/>
</dbReference>
<accession>A0A060Q0X5</accession>
<dbReference type="GeneID" id="19621651"/>
<dbReference type="OrthoDB" id="18519at10239"/>
<feature type="region of interest" description="Disordered" evidence="3">
    <location>
        <begin position="291"/>
        <end position="347"/>
    </location>
</feature>
<feature type="compositionally biased region" description="Low complexity" evidence="3">
    <location>
        <begin position="379"/>
        <end position="390"/>
    </location>
</feature>
<dbReference type="KEGG" id="vg:19621651"/>